<dbReference type="InterPro" id="IPR019775">
    <property type="entry name" value="WD40_repeat_CS"/>
</dbReference>
<name>R7S0Z9_STEHR</name>
<dbReference type="SUPFAM" id="SSF50978">
    <property type="entry name" value="WD40 repeat-like"/>
    <property type="match status" value="1"/>
</dbReference>
<gene>
    <name evidence="4" type="ORF">STEHIDRAFT_68701</name>
</gene>
<dbReference type="Gene3D" id="2.130.10.10">
    <property type="entry name" value="YVTN repeat-like/Quinoprotein amine dehydrogenase"/>
    <property type="match status" value="2"/>
</dbReference>
<dbReference type="KEGG" id="shs:STEHIDRAFT_68701"/>
<dbReference type="AlphaFoldDB" id="R7S0Z9"/>
<evidence type="ECO:0000256" key="1">
    <source>
        <dbReference type="ARBA" id="ARBA00022574"/>
    </source>
</evidence>
<organism evidence="4 5">
    <name type="scientific">Stereum hirsutum (strain FP-91666)</name>
    <name type="common">White-rot fungus</name>
    <dbReference type="NCBI Taxonomy" id="721885"/>
    <lineage>
        <taxon>Eukaryota</taxon>
        <taxon>Fungi</taxon>
        <taxon>Dikarya</taxon>
        <taxon>Basidiomycota</taxon>
        <taxon>Agaricomycotina</taxon>
        <taxon>Agaricomycetes</taxon>
        <taxon>Russulales</taxon>
        <taxon>Stereaceae</taxon>
        <taxon>Stereum</taxon>
    </lineage>
</organism>
<dbReference type="PANTHER" id="PTHR19848">
    <property type="entry name" value="WD40 REPEAT PROTEIN"/>
    <property type="match status" value="1"/>
</dbReference>
<evidence type="ECO:0000256" key="2">
    <source>
        <dbReference type="ARBA" id="ARBA00022737"/>
    </source>
</evidence>
<dbReference type="InterPro" id="IPR001680">
    <property type="entry name" value="WD40_rpt"/>
</dbReference>
<dbReference type="PRINTS" id="PR00320">
    <property type="entry name" value="GPROTEINBRPT"/>
</dbReference>
<dbReference type="OMA" id="CAYDERI"/>
<protein>
    <submittedName>
        <fullName evidence="4">WD40 repeat-like protein</fullName>
    </submittedName>
</protein>
<evidence type="ECO:0000313" key="4">
    <source>
        <dbReference type="EMBL" id="EIM80232.1"/>
    </source>
</evidence>
<keyword evidence="1 3" id="KW-0853">WD repeat</keyword>
<keyword evidence="5" id="KW-1185">Reference proteome</keyword>
<feature type="repeat" description="WD" evidence="3">
    <location>
        <begin position="3"/>
        <end position="44"/>
    </location>
</feature>
<reference evidence="5" key="1">
    <citation type="journal article" date="2012" name="Science">
        <title>The Paleozoic origin of enzymatic lignin decomposition reconstructed from 31 fungal genomes.</title>
        <authorList>
            <person name="Floudas D."/>
            <person name="Binder M."/>
            <person name="Riley R."/>
            <person name="Barry K."/>
            <person name="Blanchette R.A."/>
            <person name="Henrissat B."/>
            <person name="Martinez A.T."/>
            <person name="Otillar R."/>
            <person name="Spatafora J.W."/>
            <person name="Yadav J.S."/>
            <person name="Aerts A."/>
            <person name="Benoit I."/>
            <person name="Boyd A."/>
            <person name="Carlson A."/>
            <person name="Copeland A."/>
            <person name="Coutinho P.M."/>
            <person name="de Vries R.P."/>
            <person name="Ferreira P."/>
            <person name="Findley K."/>
            <person name="Foster B."/>
            <person name="Gaskell J."/>
            <person name="Glotzer D."/>
            <person name="Gorecki P."/>
            <person name="Heitman J."/>
            <person name="Hesse C."/>
            <person name="Hori C."/>
            <person name="Igarashi K."/>
            <person name="Jurgens J.A."/>
            <person name="Kallen N."/>
            <person name="Kersten P."/>
            <person name="Kohler A."/>
            <person name="Kuees U."/>
            <person name="Kumar T.K.A."/>
            <person name="Kuo A."/>
            <person name="LaButti K."/>
            <person name="Larrondo L.F."/>
            <person name="Lindquist E."/>
            <person name="Ling A."/>
            <person name="Lombard V."/>
            <person name="Lucas S."/>
            <person name="Lundell T."/>
            <person name="Martin R."/>
            <person name="McLaughlin D.J."/>
            <person name="Morgenstern I."/>
            <person name="Morin E."/>
            <person name="Murat C."/>
            <person name="Nagy L.G."/>
            <person name="Nolan M."/>
            <person name="Ohm R.A."/>
            <person name="Patyshakuliyeva A."/>
            <person name="Rokas A."/>
            <person name="Ruiz-Duenas F.J."/>
            <person name="Sabat G."/>
            <person name="Salamov A."/>
            <person name="Samejima M."/>
            <person name="Schmutz J."/>
            <person name="Slot J.C."/>
            <person name="St John F."/>
            <person name="Stenlid J."/>
            <person name="Sun H."/>
            <person name="Sun S."/>
            <person name="Syed K."/>
            <person name="Tsang A."/>
            <person name="Wiebenga A."/>
            <person name="Young D."/>
            <person name="Pisabarro A."/>
            <person name="Eastwood D.C."/>
            <person name="Martin F."/>
            <person name="Cullen D."/>
            <person name="Grigoriev I.V."/>
            <person name="Hibbett D.S."/>
        </authorList>
    </citation>
    <scope>NUCLEOTIDE SEQUENCE [LARGE SCALE GENOMIC DNA]</scope>
    <source>
        <strain evidence="5">FP-91666</strain>
    </source>
</reference>
<dbReference type="PROSITE" id="PS50082">
    <property type="entry name" value="WD_REPEATS_2"/>
    <property type="match status" value="2"/>
</dbReference>
<dbReference type="InterPro" id="IPR036322">
    <property type="entry name" value="WD40_repeat_dom_sf"/>
</dbReference>
<dbReference type="InterPro" id="IPR015943">
    <property type="entry name" value="WD40/YVTN_repeat-like_dom_sf"/>
</dbReference>
<dbReference type="InterPro" id="IPR020472">
    <property type="entry name" value="WD40_PAC1"/>
</dbReference>
<dbReference type="RefSeq" id="XP_007310669.1">
    <property type="nucleotide sequence ID" value="XM_007310607.1"/>
</dbReference>
<dbReference type="Pfam" id="PF00400">
    <property type="entry name" value="WD40"/>
    <property type="match status" value="3"/>
</dbReference>
<sequence>KVFRGHTDDGLSLAFSHNGKLLASGSRDCTLRVWNVETGETVLGPLKGHTDLVGAVAFSPDDRRIVSGSDDRTIRIWDVQTGKQLLEFEEDTSWIYSVVLSSDGSRVAFTDASCDILIWDVDSKCRIRLLEKQNILFSAFTSPPMIDSSQQPAMVTSGFGM</sequence>
<feature type="non-terminal residue" evidence="4">
    <location>
        <position position="1"/>
    </location>
</feature>
<dbReference type="PROSITE" id="PS50294">
    <property type="entry name" value="WD_REPEATS_REGION"/>
    <property type="match status" value="2"/>
</dbReference>
<feature type="repeat" description="WD" evidence="3">
    <location>
        <begin position="46"/>
        <end position="87"/>
    </location>
</feature>
<dbReference type="GeneID" id="18806453"/>
<proteinExistence type="predicted"/>
<dbReference type="eggNOG" id="KOG0295">
    <property type="taxonomic scope" value="Eukaryota"/>
</dbReference>
<dbReference type="Proteomes" id="UP000053927">
    <property type="component" value="Unassembled WGS sequence"/>
</dbReference>
<accession>R7S0Z9</accession>
<dbReference type="SMART" id="SM00320">
    <property type="entry name" value="WD40"/>
    <property type="match status" value="3"/>
</dbReference>
<evidence type="ECO:0000313" key="5">
    <source>
        <dbReference type="Proteomes" id="UP000053927"/>
    </source>
</evidence>
<dbReference type="EMBL" id="JH687399">
    <property type="protein sequence ID" value="EIM80232.1"/>
    <property type="molecule type" value="Genomic_DNA"/>
</dbReference>
<evidence type="ECO:0000256" key="3">
    <source>
        <dbReference type="PROSITE-ProRule" id="PRU00221"/>
    </source>
</evidence>
<dbReference type="OrthoDB" id="6262491at2759"/>
<keyword evidence="2" id="KW-0677">Repeat</keyword>
<dbReference type="PROSITE" id="PS00678">
    <property type="entry name" value="WD_REPEATS_1"/>
    <property type="match status" value="2"/>
</dbReference>
<dbReference type="PANTHER" id="PTHR19848:SF8">
    <property type="entry name" value="F-BOX AND WD REPEAT DOMAIN CONTAINING 7"/>
    <property type="match status" value="1"/>
</dbReference>